<proteinExistence type="predicted"/>
<reference evidence="1 2" key="1">
    <citation type="submission" date="2020-08" db="EMBL/GenBank/DDBJ databases">
        <title>Plant Genome Project.</title>
        <authorList>
            <person name="Zhang R.-G."/>
        </authorList>
    </citation>
    <scope>NUCLEOTIDE SEQUENCE [LARGE SCALE GENOMIC DNA]</scope>
    <source>
        <strain evidence="1">WSP0</strain>
        <tissue evidence="1">Leaf</tissue>
    </source>
</reference>
<accession>A0AAV6JVX3</accession>
<evidence type="ECO:0000313" key="2">
    <source>
        <dbReference type="Proteomes" id="UP000823749"/>
    </source>
</evidence>
<protein>
    <submittedName>
        <fullName evidence="1">Uncharacterized protein</fullName>
    </submittedName>
</protein>
<dbReference type="AlphaFoldDB" id="A0AAV6JVX3"/>
<dbReference type="Proteomes" id="UP000823749">
    <property type="component" value="Chromosome 6"/>
</dbReference>
<organism evidence="1 2">
    <name type="scientific">Rhododendron griersonianum</name>
    <dbReference type="NCBI Taxonomy" id="479676"/>
    <lineage>
        <taxon>Eukaryota</taxon>
        <taxon>Viridiplantae</taxon>
        <taxon>Streptophyta</taxon>
        <taxon>Embryophyta</taxon>
        <taxon>Tracheophyta</taxon>
        <taxon>Spermatophyta</taxon>
        <taxon>Magnoliopsida</taxon>
        <taxon>eudicotyledons</taxon>
        <taxon>Gunneridae</taxon>
        <taxon>Pentapetalae</taxon>
        <taxon>asterids</taxon>
        <taxon>Ericales</taxon>
        <taxon>Ericaceae</taxon>
        <taxon>Ericoideae</taxon>
        <taxon>Rhodoreae</taxon>
        <taxon>Rhododendron</taxon>
    </lineage>
</organism>
<keyword evidence="2" id="KW-1185">Reference proteome</keyword>
<name>A0AAV6JVX3_9ERIC</name>
<sequence length="69" mass="7782">MRPPFPASGSFGNEIMMADSYSNKIQIHRDETVSRVDLHEVLKALALELREARLDVAVAATAAFHRMWI</sequence>
<dbReference type="EMBL" id="JACTNZ010000006">
    <property type="protein sequence ID" value="KAG5544310.1"/>
    <property type="molecule type" value="Genomic_DNA"/>
</dbReference>
<evidence type="ECO:0000313" key="1">
    <source>
        <dbReference type="EMBL" id="KAG5544310.1"/>
    </source>
</evidence>
<gene>
    <name evidence="1" type="ORF">RHGRI_016906</name>
</gene>
<comment type="caution">
    <text evidence="1">The sequence shown here is derived from an EMBL/GenBank/DDBJ whole genome shotgun (WGS) entry which is preliminary data.</text>
</comment>